<reference evidence="1" key="1">
    <citation type="journal article" date="2023" name="Mol. Phylogenet. Evol.">
        <title>Genome-scale phylogeny and comparative genomics of the fungal order Sordariales.</title>
        <authorList>
            <person name="Hensen N."/>
            <person name="Bonometti L."/>
            <person name="Westerberg I."/>
            <person name="Brannstrom I.O."/>
            <person name="Guillou S."/>
            <person name="Cros-Aarteil S."/>
            <person name="Calhoun S."/>
            <person name="Haridas S."/>
            <person name="Kuo A."/>
            <person name="Mondo S."/>
            <person name="Pangilinan J."/>
            <person name="Riley R."/>
            <person name="LaButti K."/>
            <person name="Andreopoulos B."/>
            <person name="Lipzen A."/>
            <person name="Chen C."/>
            <person name="Yan M."/>
            <person name="Daum C."/>
            <person name="Ng V."/>
            <person name="Clum A."/>
            <person name="Steindorff A."/>
            <person name="Ohm R.A."/>
            <person name="Martin F."/>
            <person name="Silar P."/>
            <person name="Natvig D.O."/>
            <person name="Lalanne C."/>
            <person name="Gautier V."/>
            <person name="Ament-Velasquez S.L."/>
            <person name="Kruys A."/>
            <person name="Hutchinson M.I."/>
            <person name="Powell A.J."/>
            <person name="Barry K."/>
            <person name="Miller A.N."/>
            <person name="Grigoriev I.V."/>
            <person name="Debuchy R."/>
            <person name="Gladieux P."/>
            <person name="Hiltunen Thoren M."/>
            <person name="Johannesson H."/>
        </authorList>
    </citation>
    <scope>NUCLEOTIDE SEQUENCE</scope>
    <source>
        <strain evidence="1">PSN324</strain>
    </source>
</reference>
<dbReference type="Proteomes" id="UP001321749">
    <property type="component" value="Unassembled WGS sequence"/>
</dbReference>
<reference evidence="1" key="2">
    <citation type="submission" date="2023-06" db="EMBL/GenBank/DDBJ databases">
        <authorList>
            <consortium name="Lawrence Berkeley National Laboratory"/>
            <person name="Mondo S.J."/>
            <person name="Hensen N."/>
            <person name="Bonometti L."/>
            <person name="Westerberg I."/>
            <person name="Brannstrom I.O."/>
            <person name="Guillou S."/>
            <person name="Cros-Aarteil S."/>
            <person name="Calhoun S."/>
            <person name="Haridas S."/>
            <person name="Kuo A."/>
            <person name="Pangilinan J."/>
            <person name="Riley R."/>
            <person name="Labutti K."/>
            <person name="Andreopoulos B."/>
            <person name="Lipzen A."/>
            <person name="Chen C."/>
            <person name="Yanf M."/>
            <person name="Daum C."/>
            <person name="Ng V."/>
            <person name="Clum A."/>
            <person name="Steindorff A."/>
            <person name="Ohm R."/>
            <person name="Martin F."/>
            <person name="Silar P."/>
            <person name="Natvig D."/>
            <person name="Lalanne C."/>
            <person name="Gautier V."/>
            <person name="Ament-Velasquez S.L."/>
            <person name="Kruys A."/>
            <person name="Hutchinson M.I."/>
            <person name="Powell A.J."/>
            <person name="Barry K."/>
            <person name="Miller A.N."/>
            <person name="Grigoriev I.V."/>
            <person name="Debuchy R."/>
            <person name="Gladieux P."/>
            <person name="Thoren M.H."/>
            <person name="Johannesson H."/>
        </authorList>
    </citation>
    <scope>NUCLEOTIDE SEQUENCE</scope>
    <source>
        <strain evidence="1">PSN324</strain>
    </source>
</reference>
<dbReference type="AlphaFoldDB" id="A0AAV9HDJ4"/>
<evidence type="ECO:0000313" key="2">
    <source>
        <dbReference type="Proteomes" id="UP001321749"/>
    </source>
</evidence>
<proteinExistence type="predicted"/>
<sequence>MDMLFGRKPPVEPAPGDRVVPLHFFENSLLVQGNNMAVSLVFDEVLDPEMLRRSLEGLVKREGWQKLGGRLRKNASGQIEWHIPAEFTAERPAINFSHVDHGMPAAAHPAGAQIPVPSTRPAVVGDPDGLVELAWGPGHTPNGIKDYLTADIPAVGLRVNSFTDKTIAVLHWQHVAFDALGMQYVVEGWISMLWGREDEIPTPCGIDGDPFDPLAKGTRPVTEPHLLTEKRVGIGGMLKWGLGYGVDMLVRAKENRMVCVPESYWRPQLDKALAELRDEATEKGEDPSKVFLTEGDIMTAWTMKNVVRSMNMDPNRTVAGSIAMSLRKAFEGDLIPESSKNPYVGNAFGWGNVLVSAGDASSKPLSWLARQVRKAINEQGTRAQHEAYYYMVRTSGTGLPIIIFGDGGMYQIGFSNWTKAGLFDLDFSPARKDKTDKPCKPVYVQESHGPVKPADGFFVLGKDEKGNYWTSAYKVAGQWAKFQELVDQDFEVPEKAALVDGA</sequence>
<gene>
    <name evidence="1" type="ORF">QBC42DRAFT_314051</name>
</gene>
<comment type="caution">
    <text evidence="1">The sequence shown here is derived from an EMBL/GenBank/DDBJ whole genome shotgun (WGS) entry which is preliminary data.</text>
</comment>
<evidence type="ECO:0000313" key="1">
    <source>
        <dbReference type="EMBL" id="KAK4458607.1"/>
    </source>
</evidence>
<dbReference type="EMBL" id="MU865062">
    <property type="protein sequence ID" value="KAK4458607.1"/>
    <property type="molecule type" value="Genomic_DNA"/>
</dbReference>
<name>A0AAV9HDJ4_9PEZI</name>
<dbReference type="InterPro" id="IPR023213">
    <property type="entry name" value="CAT-like_dom_sf"/>
</dbReference>
<keyword evidence="2" id="KW-1185">Reference proteome</keyword>
<protein>
    <submittedName>
        <fullName evidence="1">Uncharacterized protein</fullName>
    </submittedName>
</protein>
<organism evidence="1 2">
    <name type="scientific">Cladorrhinum samala</name>
    <dbReference type="NCBI Taxonomy" id="585594"/>
    <lineage>
        <taxon>Eukaryota</taxon>
        <taxon>Fungi</taxon>
        <taxon>Dikarya</taxon>
        <taxon>Ascomycota</taxon>
        <taxon>Pezizomycotina</taxon>
        <taxon>Sordariomycetes</taxon>
        <taxon>Sordariomycetidae</taxon>
        <taxon>Sordariales</taxon>
        <taxon>Podosporaceae</taxon>
        <taxon>Cladorrhinum</taxon>
    </lineage>
</organism>
<dbReference type="Pfam" id="PF02458">
    <property type="entry name" value="Transferase"/>
    <property type="match status" value="1"/>
</dbReference>
<dbReference type="Gene3D" id="3.30.559.10">
    <property type="entry name" value="Chloramphenicol acetyltransferase-like domain"/>
    <property type="match status" value="2"/>
</dbReference>
<accession>A0AAV9HDJ4</accession>